<organism evidence="2 3">
    <name type="scientific">Periconia macrospinosa</name>
    <dbReference type="NCBI Taxonomy" id="97972"/>
    <lineage>
        <taxon>Eukaryota</taxon>
        <taxon>Fungi</taxon>
        <taxon>Dikarya</taxon>
        <taxon>Ascomycota</taxon>
        <taxon>Pezizomycotina</taxon>
        <taxon>Dothideomycetes</taxon>
        <taxon>Pleosporomycetidae</taxon>
        <taxon>Pleosporales</taxon>
        <taxon>Massarineae</taxon>
        <taxon>Periconiaceae</taxon>
        <taxon>Periconia</taxon>
    </lineage>
</organism>
<sequence>MASSCTYDCFNQPDVLKPYGDISGPGVLAGFVVTAYFVVIVIPTLPSSTLDASDPEQRSRRPNPIDVIFLSIIRKGFHVVLSWIGGKLPDGFTKLARRILRKLKSVSNEAFTKSVLCMCDVQIVTGHAILISGYASLPCGLSAYHWQIIIYLAWFSNMTHLSALTFLRKYFDSHYWERAWRVFFMTTLVLMLVVGAVPTAFFNWLSTNEPTVATASSYAICFFNMGRAGLYNVSLGADKTCMPSANKQNQSLTDVNCQPREFPLQSTTSLQSMTVSLVLLVFNFLSRVFKLFQRLSDALTKQVRERCSRIFKTTMRRLSVEIKSQTAKAAGHLSGHLFIYILSSVLQFLLALFLLGRLYLDLYSSMLSEVYWLLVSITWGSFHLVNTKWSTSVGDNAWTFGQILPVILLVAPFITMVEFFIPDTKQEENYGGELIANHSQGQSSTPLICRVSIIDSTL</sequence>
<dbReference type="STRING" id="97972.A0A2V1E5K2"/>
<feature type="transmembrane region" description="Helical" evidence="1">
    <location>
        <begin position="179"/>
        <end position="202"/>
    </location>
</feature>
<evidence type="ECO:0000313" key="2">
    <source>
        <dbReference type="EMBL" id="PVI05626.1"/>
    </source>
</evidence>
<reference evidence="2 3" key="1">
    <citation type="journal article" date="2018" name="Sci. Rep.">
        <title>Comparative genomics provides insights into the lifestyle and reveals functional heterogeneity of dark septate endophytic fungi.</title>
        <authorList>
            <person name="Knapp D.G."/>
            <person name="Nemeth J.B."/>
            <person name="Barry K."/>
            <person name="Hainaut M."/>
            <person name="Henrissat B."/>
            <person name="Johnson J."/>
            <person name="Kuo A."/>
            <person name="Lim J.H.P."/>
            <person name="Lipzen A."/>
            <person name="Nolan M."/>
            <person name="Ohm R.A."/>
            <person name="Tamas L."/>
            <person name="Grigoriev I.V."/>
            <person name="Spatafora J.W."/>
            <person name="Nagy L.G."/>
            <person name="Kovacs G.M."/>
        </authorList>
    </citation>
    <scope>NUCLEOTIDE SEQUENCE [LARGE SCALE GENOMIC DNA]</scope>
    <source>
        <strain evidence="2 3">DSE2036</strain>
    </source>
</reference>
<dbReference type="OrthoDB" id="5427664at2759"/>
<keyword evidence="3" id="KW-1185">Reference proteome</keyword>
<dbReference type="Proteomes" id="UP000244855">
    <property type="component" value="Unassembled WGS sequence"/>
</dbReference>
<proteinExistence type="predicted"/>
<keyword evidence="1" id="KW-0812">Transmembrane</keyword>
<dbReference type="EMBL" id="KZ805313">
    <property type="protein sequence ID" value="PVI05626.1"/>
    <property type="molecule type" value="Genomic_DNA"/>
</dbReference>
<evidence type="ECO:0000313" key="3">
    <source>
        <dbReference type="Proteomes" id="UP000244855"/>
    </source>
</evidence>
<dbReference type="PANTHER" id="PTHR37577">
    <property type="entry name" value="INTEGRAL MEMBRANE PROTEIN"/>
    <property type="match status" value="1"/>
</dbReference>
<keyword evidence="1" id="KW-0472">Membrane</keyword>
<accession>A0A2V1E5K2</accession>
<feature type="transmembrane region" description="Helical" evidence="1">
    <location>
        <begin position="26"/>
        <end position="46"/>
    </location>
</feature>
<protein>
    <submittedName>
        <fullName evidence="2">Uncharacterized protein</fullName>
    </submittedName>
</protein>
<name>A0A2V1E5K2_9PLEO</name>
<feature type="transmembrane region" description="Helical" evidence="1">
    <location>
        <begin position="397"/>
        <end position="421"/>
    </location>
</feature>
<gene>
    <name evidence="2" type="ORF">DM02DRAFT_85068</name>
</gene>
<dbReference type="AlphaFoldDB" id="A0A2V1E5K2"/>
<feature type="transmembrane region" description="Helical" evidence="1">
    <location>
        <begin position="366"/>
        <end position="385"/>
    </location>
</feature>
<feature type="transmembrane region" description="Helical" evidence="1">
    <location>
        <begin position="337"/>
        <end position="360"/>
    </location>
</feature>
<keyword evidence="1" id="KW-1133">Transmembrane helix</keyword>
<feature type="transmembrane region" description="Helical" evidence="1">
    <location>
        <begin position="144"/>
        <end position="167"/>
    </location>
</feature>
<dbReference type="PANTHER" id="PTHR37577:SF1">
    <property type="entry name" value="INTEGRAL MEMBRANE PROTEIN"/>
    <property type="match status" value="1"/>
</dbReference>
<dbReference type="InterPro" id="IPR053018">
    <property type="entry name" value="Elsinochrome_Biosynth-Asso"/>
</dbReference>
<evidence type="ECO:0000256" key="1">
    <source>
        <dbReference type="SAM" id="Phobius"/>
    </source>
</evidence>